<dbReference type="RefSeq" id="WP_111421741.1">
    <property type="nucleotide sequence ID" value="NZ_NPEX01000267.1"/>
</dbReference>
<evidence type="ECO:0000313" key="4">
    <source>
        <dbReference type="EMBL" id="RAI39792.1"/>
    </source>
</evidence>
<dbReference type="EMBL" id="NPEX01000267">
    <property type="protein sequence ID" value="RAI39792.1"/>
    <property type="molecule type" value="Genomic_DNA"/>
</dbReference>
<evidence type="ECO:0000256" key="1">
    <source>
        <dbReference type="HAMAP-Rule" id="MF_00797"/>
    </source>
</evidence>
<evidence type="ECO:0000313" key="5">
    <source>
        <dbReference type="Proteomes" id="UP000249130"/>
    </source>
</evidence>
<dbReference type="GO" id="GO:0003677">
    <property type="term" value="F:DNA binding"/>
    <property type="evidence" value="ECO:0007669"/>
    <property type="project" value="InterPro"/>
</dbReference>
<dbReference type="Pfam" id="PF10073">
    <property type="entry name" value="GapR_DNA-bd"/>
    <property type="match status" value="1"/>
</dbReference>
<dbReference type="InterPro" id="IPR046367">
    <property type="entry name" value="GapR-like_DNA-bd"/>
</dbReference>
<keyword evidence="2" id="KW-0175">Coiled coil</keyword>
<reference evidence="4 5" key="1">
    <citation type="submission" date="2017-07" db="EMBL/GenBank/DDBJ databases">
        <title>Draft Genome Sequences of Select Purple Nonsulfur Bacteria.</title>
        <authorList>
            <person name="Lasarre B."/>
            <person name="Mckinlay J.B."/>
        </authorList>
    </citation>
    <scope>NUCLEOTIDE SEQUENCE [LARGE SCALE GENOMIC DNA]</scope>
    <source>
        <strain evidence="4 5">DSM 5909</strain>
    </source>
</reference>
<dbReference type="NCBIfam" id="NF010247">
    <property type="entry name" value="PRK13694.1"/>
    <property type="match status" value="1"/>
</dbReference>
<comment type="similarity">
    <text evidence="1">Belongs to the UPF0335 family.</text>
</comment>
<protein>
    <recommendedName>
        <fullName evidence="1">UPF0335 protein CH341_25105</fullName>
    </recommendedName>
</protein>
<gene>
    <name evidence="4" type="ORF">CH341_25105</name>
</gene>
<comment type="caution">
    <text evidence="4">The sequence shown here is derived from an EMBL/GenBank/DDBJ whole genome shotgun (WGS) entry which is preliminary data.</text>
</comment>
<evidence type="ECO:0000256" key="2">
    <source>
        <dbReference type="SAM" id="Coils"/>
    </source>
</evidence>
<feature type="coiled-coil region" evidence="2">
    <location>
        <begin position="18"/>
        <end position="52"/>
    </location>
</feature>
<dbReference type="OrthoDB" id="9813793at2"/>
<dbReference type="HAMAP" id="MF_00797">
    <property type="entry name" value="UPF0335"/>
    <property type="match status" value="1"/>
</dbReference>
<dbReference type="Proteomes" id="UP000249130">
    <property type="component" value="Unassembled WGS sequence"/>
</dbReference>
<evidence type="ECO:0000259" key="3">
    <source>
        <dbReference type="Pfam" id="PF10073"/>
    </source>
</evidence>
<sequence length="94" mass="10610">MPATAAAADDRAEKNRATRFAQDQLKAFVERIEKLEEEKKAIADDIKDVFAEAKGNGYDTKALRAVIRLRKQDKDERAEHEAILETYKAALGMM</sequence>
<organism evidence="4 5">
    <name type="scientific">Rhodoplanes roseus</name>
    <dbReference type="NCBI Taxonomy" id="29409"/>
    <lineage>
        <taxon>Bacteria</taxon>
        <taxon>Pseudomonadati</taxon>
        <taxon>Pseudomonadota</taxon>
        <taxon>Alphaproteobacteria</taxon>
        <taxon>Hyphomicrobiales</taxon>
        <taxon>Nitrobacteraceae</taxon>
        <taxon>Rhodoplanes</taxon>
    </lineage>
</organism>
<keyword evidence="5" id="KW-1185">Reference proteome</keyword>
<dbReference type="AlphaFoldDB" id="A0A327KR23"/>
<dbReference type="InterPro" id="IPR018753">
    <property type="entry name" value="GapR-like"/>
</dbReference>
<name>A0A327KR23_9BRAD</name>
<proteinExistence type="inferred from homology"/>
<feature type="domain" description="GapR-like DNA-binding" evidence="3">
    <location>
        <begin position="21"/>
        <end position="92"/>
    </location>
</feature>
<accession>A0A327KR23</accession>